<protein>
    <submittedName>
        <fullName evidence="1">Uncharacterized protein</fullName>
    </submittedName>
</protein>
<accession>A0A7R9PL06</accession>
<gene>
    <name evidence="1" type="ORF">TGEB3V08_LOCUS4420</name>
</gene>
<evidence type="ECO:0000313" key="1">
    <source>
        <dbReference type="EMBL" id="CAD7591002.1"/>
    </source>
</evidence>
<sequence>MAISTRQSNSPSQTQTHHLLLVGGRGAMWSSLPSLGSCSVTYDCPQERTSHTCTARFSPVKLLLLTGARQSNIPTRLLWAPSGSTVPSSYCGFLCGCCCSPQVSLCVF</sequence>
<reference evidence="1" key="1">
    <citation type="submission" date="2020-11" db="EMBL/GenBank/DDBJ databases">
        <authorList>
            <person name="Tran Van P."/>
        </authorList>
    </citation>
    <scope>NUCLEOTIDE SEQUENCE</scope>
</reference>
<organism evidence="1">
    <name type="scientific">Timema genevievae</name>
    <name type="common">Walking stick</name>
    <dbReference type="NCBI Taxonomy" id="629358"/>
    <lineage>
        <taxon>Eukaryota</taxon>
        <taxon>Metazoa</taxon>
        <taxon>Ecdysozoa</taxon>
        <taxon>Arthropoda</taxon>
        <taxon>Hexapoda</taxon>
        <taxon>Insecta</taxon>
        <taxon>Pterygota</taxon>
        <taxon>Neoptera</taxon>
        <taxon>Polyneoptera</taxon>
        <taxon>Phasmatodea</taxon>
        <taxon>Timematodea</taxon>
        <taxon>Timematoidea</taxon>
        <taxon>Timematidae</taxon>
        <taxon>Timema</taxon>
    </lineage>
</organism>
<dbReference type="AlphaFoldDB" id="A0A7R9PL06"/>
<proteinExistence type="predicted"/>
<name>A0A7R9PL06_TIMGE</name>
<dbReference type="EMBL" id="OE840529">
    <property type="protein sequence ID" value="CAD7591002.1"/>
    <property type="molecule type" value="Genomic_DNA"/>
</dbReference>